<feature type="compositionally biased region" description="Basic and acidic residues" evidence="1">
    <location>
        <begin position="68"/>
        <end position="93"/>
    </location>
</feature>
<keyword evidence="3" id="KW-1185">Reference proteome</keyword>
<evidence type="ECO:0000313" key="3">
    <source>
        <dbReference type="Proteomes" id="UP001303046"/>
    </source>
</evidence>
<dbReference type="Proteomes" id="UP001303046">
    <property type="component" value="Unassembled WGS sequence"/>
</dbReference>
<feature type="region of interest" description="Disordered" evidence="1">
    <location>
        <begin position="53"/>
        <end position="93"/>
    </location>
</feature>
<dbReference type="EMBL" id="JAVFWL010000006">
    <property type="protein sequence ID" value="KAK6761375.1"/>
    <property type="molecule type" value="Genomic_DNA"/>
</dbReference>
<gene>
    <name evidence="2" type="primary">Necator_chrX.g22600</name>
    <name evidence="2" type="ORF">RB195_022437</name>
</gene>
<accession>A0ABR1EF99</accession>
<protein>
    <submittedName>
        <fullName evidence="2">Uncharacterized protein</fullName>
    </submittedName>
</protein>
<evidence type="ECO:0000256" key="1">
    <source>
        <dbReference type="SAM" id="MobiDB-lite"/>
    </source>
</evidence>
<sequence>MFTKMRHGGHSQKQWECFLCILSRLRSDQEHSSARYPKVFTSFGCRVRLCPPSSSSKYGSSQLQDTVPQEKPRSSSSIEDRHGRAEGRREEKEISPPFPRYLCVLLAAPGNTHPKWPTIGIRNYIFYCGDADERRVGGNATAGRKDYNNLVEQFDSASPSQQVVNVGIDADAKKDLNKNPMC</sequence>
<organism evidence="2 3">
    <name type="scientific">Necator americanus</name>
    <name type="common">Human hookworm</name>
    <dbReference type="NCBI Taxonomy" id="51031"/>
    <lineage>
        <taxon>Eukaryota</taxon>
        <taxon>Metazoa</taxon>
        <taxon>Ecdysozoa</taxon>
        <taxon>Nematoda</taxon>
        <taxon>Chromadorea</taxon>
        <taxon>Rhabditida</taxon>
        <taxon>Rhabditina</taxon>
        <taxon>Rhabditomorpha</taxon>
        <taxon>Strongyloidea</taxon>
        <taxon>Ancylostomatidae</taxon>
        <taxon>Bunostominae</taxon>
        <taxon>Necator</taxon>
    </lineage>
</organism>
<name>A0ABR1EF99_NECAM</name>
<comment type="caution">
    <text evidence="2">The sequence shown here is derived from an EMBL/GenBank/DDBJ whole genome shotgun (WGS) entry which is preliminary data.</text>
</comment>
<reference evidence="2 3" key="1">
    <citation type="submission" date="2023-08" db="EMBL/GenBank/DDBJ databases">
        <title>A Necator americanus chromosomal reference genome.</title>
        <authorList>
            <person name="Ilik V."/>
            <person name="Petrzelkova K.J."/>
            <person name="Pardy F."/>
            <person name="Fuh T."/>
            <person name="Niatou-Singa F.S."/>
            <person name="Gouil Q."/>
            <person name="Baker L."/>
            <person name="Ritchie M.E."/>
            <person name="Jex A.R."/>
            <person name="Gazzola D."/>
            <person name="Li H."/>
            <person name="Toshio Fujiwara R."/>
            <person name="Zhan B."/>
            <person name="Aroian R.V."/>
            <person name="Pafco B."/>
            <person name="Schwarz E.M."/>
        </authorList>
    </citation>
    <scope>NUCLEOTIDE SEQUENCE [LARGE SCALE GENOMIC DNA]</scope>
    <source>
        <strain evidence="2 3">Aroian</strain>
        <tissue evidence="2">Whole animal</tissue>
    </source>
</reference>
<proteinExistence type="predicted"/>
<evidence type="ECO:0000313" key="2">
    <source>
        <dbReference type="EMBL" id="KAK6761375.1"/>
    </source>
</evidence>